<keyword evidence="5" id="KW-1185">Reference proteome</keyword>
<proteinExistence type="inferred from homology"/>
<name>A0ABN1H5C8_9CAUL</name>
<comment type="caution">
    <text evidence="4">The sequence shown here is derived from an EMBL/GenBank/DDBJ whole genome shotgun (WGS) entry which is preliminary data.</text>
</comment>
<dbReference type="Proteomes" id="UP001501352">
    <property type="component" value="Unassembled WGS sequence"/>
</dbReference>
<dbReference type="Gene3D" id="3.10.129.10">
    <property type="entry name" value="Hotdog Thioesterase"/>
    <property type="match status" value="1"/>
</dbReference>
<sequence length="155" mass="16600">MTIVSPVDFDLDPTATGLELLQRWAEKARTVGGYPQRLAVRPVAFEEGFVRLELDIDPGHANFMGLVHGGVSASLIDVAGGSAVMTILKPGQHLLTTDLSMRFLNAAPIDCTRLDTVGRISYRDDRKVVVEATVATDTGLVIAQGTVGVSIRSPR</sequence>
<accession>A0ABN1H5C8</accession>
<dbReference type="CDD" id="cd03443">
    <property type="entry name" value="PaaI_thioesterase"/>
    <property type="match status" value="1"/>
</dbReference>
<gene>
    <name evidence="4" type="ORF">GCM10009422_27850</name>
</gene>
<dbReference type="InterPro" id="IPR003736">
    <property type="entry name" value="PAAI_dom"/>
</dbReference>
<evidence type="ECO:0000256" key="2">
    <source>
        <dbReference type="ARBA" id="ARBA00022801"/>
    </source>
</evidence>
<feature type="domain" description="Thioesterase" evidence="3">
    <location>
        <begin position="64"/>
        <end position="141"/>
    </location>
</feature>
<dbReference type="InterPro" id="IPR006683">
    <property type="entry name" value="Thioestr_dom"/>
</dbReference>
<organism evidence="4 5">
    <name type="scientific">Brevundimonas kwangchunensis</name>
    <dbReference type="NCBI Taxonomy" id="322163"/>
    <lineage>
        <taxon>Bacteria</taxon>
        <taxon>Pseudomonadati</taxon>
        <taxon>Pseudomonadota</taxon>
        <taxon>Alphaproteobacteria</taxon>
        <taxon>Caulobacterales</taxon>
        <taxon>Caulobacteraceae</taxon>
        <taxon>Brevundimonas</taxon>
    </lineage>
</organism>
<dbReference type="PANTHER" id="PTHR21660:SF1">
    <property type="entry name" value="ACYL-COENZYME A THIOESTERASE 13"/>
    <property type="match status" value="1"/>
</dbReference>
<dbReference type="EMBL" id="BAAAGA010000007">
    <property type="protein sequence ID" value="GAA0628886.1"/>
    <property type="molecule type" value="Genomic_DNA"/>
</dbReference>
<dbReference type="Pfam" id="PF03061">
    <property type="entry name" value="4HBT"/>
    <property type="match status" value="1"/>
</dbReference>
<dbReference type="NCBIfam" id="TIGR00369">
    <property type="entry name" value="unchar_dom_1"/>
    <property type="match status" value="1"/>
</dbReference>
<evidence type="ECO:0000259" key="3">
    <source>
        <dbReference type="Pfam" id="PF03061"/>
    </source>
</evidence>
<dbReference type="RefSeq" id="WP_343794596.1">
    <property type="nucleotide sequence ID" value="NZ_BAAAGA010000007.1"/>
</dbReference>
<protein>
    <recommendedName>
        <fullName evidence="3">Thioesterase domain-containing protein</fullName>
    </recommendedName>
</protein>
<dbReference type="InterPro" id="IPR029069">
    <property type="entry name" value="HotDog_dom_sf"/>
</dbReference>
<evidence type="ECO:0000256" key="1">
    <source>
        <dbReference type="ARBA" id="ARBA00008324"/>
    </source>
</evidence>
<comment type="similarity">
    <text evidence="1">Belongs to the thioesterase PaaI family.</text>
</comment>
<evidence type="ECO:0000313" key="5">
    <source>
        <dbReference type="Proteomes" id="UP001501352"/>
    </source>
</evidence>
<keyword evidence="2" id="KW-0378">Hydrolase</keyword>
<reference evidence="4 5" key="1">
    <citation type="journal article" date="2019" name="Int. J. Syst. Evol. Microbiol.">
        <title>The Global Catalogue of Microorganisms (GCM) 10K type strain sequencing project: providing services to taxonomists for standard genome sequencing and annotation.</title>
        <authorList>
            <consortium name="The Broad Institute Genomics Platform"/>
            <consortium name="The Broad Institute Genome Sequencing Center for Infectious Disease"/>
            <person name="Wu L."/>
            <person name="Ma J."/>
        </authorList>
    </citation>
    <scope>NUCLEOTIDE SEQUENCE [LARGE SCALE GENOMIC DNA]</scope>
    <source>
        <strain evidence="4 5">JCM 12928</strain>
    </source>
</reference>
<dbReference type="InterPro" id="IPR039298">
    <property type="entry name" value="ACOT13"/>
</dbReference>
<evidence type="ECO:0000313" key="4">
    <source>
        <dbReference type="EMBL" id="GAA0628886.1"/>
    </source>
</evidence>
<dbReference type="PANTHER" id="PTHR21660">
    <property type="entry name" value="THIOESTERASE SUPERFAMILY MEMBER-RELATED"/>
    <property type="match status" value="1"/>
</dbReference>
<dbReference type="SUPFAM" id="SSF54637">
    <property type="entry name" value="Thioesterase/thiol ester dehydrase-isomerase"/>
    <property type="match status" value="1"/>
</dbReference>